<reference evidence="2 3" key="1">
    <citation type="journal article" date="2024" name="Nat. Commun.">
        <title>Phylogenomics reveals the evolutionary origins of lichenization in chlorophyte algae.</title>
        <authorList>
            <person name="Puginier C."/>
            <person name="Libourel C."/>
            <person name="Otte J."/>
            <person name="Skaloud P."/>
            <person name="Haon M."/>
            <person name="Grisel S."/>
            <person name="Petersen M."/>
            <person name="Berrin J.G."/>
            <person name="Delaux P.M."/>
            <person name="Dal Grande F."/>
            <person name="Keller J."/>
        </authorList>
    </citation>
    <scope>NUCLEOTIDE SEQUENCE [LARGE SCALE GENOMIC DNA]</scope>
    <source>
        <strain evidence="2 3">SAG 2523</strain>
    </source>
</reference>
<dbReference type="Proteomes" id="UP001485043">
    <property type="component" value="Unassembled WGS sequence"/>
</dbReference>
<comment type="caution">
    <text evidence="2">The sequence shown here is derived from an EMBL/GenBank/DDBJ whole genome shotgun (WGS) entry which is preliminary data.</text>
</comment>
<dbReference type="AlphaFoldDB" id="A0AAW1SY54"/>
<dbReference type="EMBL" id="JALJOV010000722">
    <property type="protein sequence ID" value="KAK9861648.1"/>
    <property type="molecule type" value="Genomic_DNA"/>
</dbReference>
<accession>A0AAW1SY54</accession>
<evidence type="ECO:0000313" key="2">
    <source>
        <dbReference type="EMBL" id="KAK9861648.1"/>
    </source>
</evidence>
<evidence type="ECO:0000313" key="3">
    <source>
        <dbReference type="Proteomes" id="UP001485043"/>
    </source>
</evidence>
<gene>
    <name evidence="2" type="ORF">WJX84_003582</name>
</gene>
<protein>
    <submittedName>
        <fullName evidence="2">Uncharacterized protein</fullName>
    </submittedName>
</protein>
<sequence length="92" mass="9870">MRSRERQQGSAALLQGQAEQGYPYHLARKAAKNSHQPLQSRLLASSSNNVAALDHLLADPRKAGISRQAKLSEYSDAPSQLCSDSGSHVGLS</sequence>
<feature type="region of interest" description="Disordered" evidence="1">
    <location>
        <begin position="68"/>
        <end position="92"/>
    </location>
</feature>
<keyword evidence="3" id="KW-1185">Reference proteome</keyword>
<organism evidence="2 3">
    <name type="scientific">Apatococcus fuscideae</name>
    <dbReference type="NCBI Taxonomy" id="2026836"/>
    <lineage>
        <taxon>Eukaryota</taxon>
        <taxon>Viridiplantae</taxon>
        <taxon>Chlorophyta</taxon>
        <taxon>core chlorophytes</taxon>
        <taxon>Trebouxiophyceae</taxon>
        <taxon>Chlorellales</taxon>
        <taxon>Chlorellaceae</taxon>
        <taxon>Apatococcus</taxon>
    </lineage>
</organism>
<proteinExistence type="predicted"/>
<feature type="compositionally biased region" description="Polar residues" evidence="1">
    <location>
        <begin position="77"/>
        <end position="86"/>
    </location>
</feature>
<evidence type="ECO:0000256" key="1">
    <source>
        <dbReference type="SAM" id="MobiDB-lite"/>
    </source>
</evidence>
<name>A0AAW1SY54_9CHLO</name>